<dbReference type="SUPFAM" id="SSF53187">
    <property type="entry name" value="Zn-dependent exopeptidases"/>
    <property type="match status" value="1"/>
</dbReference>
<reference evidence="6" key="1">
    <citation type="submission" date="2017-05" db="EMBL/GenBank/DDBJ databases">
        <authorList>
            <person name="Song R."/>
            <person name="Chenine A.L."/>
            <person name="Ruprecht R.M."/>
        </authorList>
    </citation>
    <scope>NUCLEOTIDE SEQUENCE [LARGE SCALE GENOMIC DNA]</scope>
</reference>
<dbReference type="GO" id="GO:0006508">
    <property type="term" value="P:proteolysis"/>
    <property type="evidence" value="ECO:0007669"/>
    <property type="project" value="InterPro"/>
</dbReference>
<accession>A0A2H1H450</accession>
<dbReference type="Proteomes" id="UP000245764">
    <property type="component" value="Chromosome 11"/>
</dbReference>
<dbReference type="AlphaFoldDB" id="A0A2H1H450"/>
<protein>
    <recommendedName>
        <fullName evidence="4">Peptidase M14 domain-containing protein</fullName>
    </recommendedName>
</protein>
<dbReference type="Gene3D" id="3.40.630.10">
    <property type="entry name" value="Zn peptidases"/>
    <property type="match status" value="1"/>
</dbReference>
<evidence type="ECO:0000259" key="4">
    <source>
        <dbReference type="PROSITE" id="PS52035"/>
    </source>
</evidence>
<dbReference type="GO" id="GO:0008270">
    <property type="term" value="F:zinc ion binding"/>
    <property type="evidence" value="ECO:0007669"/>
    <property type="project" value="InterPro"/>
</dbReference>
<feature type="domain" description="Peptidase M14" evidence="4">
    <location>
        <begin position="76"/>
        <end position="355"/>
    </location>
</feature>
<feature type="signal peptide" evidence="3">
    <location>
        <begin position="1"/>
        <end position="18"/>
    </location>
</feature>
<keyword evidence="3" id="KW-0732">Signal</keyword>
<proteinExistence type="inferred from homology"/>
<comment type="similarity">
    <text evidence="1 2">Belongs to the peptidase M14 family.</text>
</comment>
<dbReference type="GO" id="GO:0004181">
    <property type="term" value="F:metallocarboxypeptidase activity"/>
    <property type="evidence" value="ECO:0007669"/>
    <property type="project" value="InterPro"/>
</dbReference>
<organism evidence="5 6">
    <name type="scientific">Zymoseptoria tritici ST99CH_1E4</name>
    <dbReference type="NCBI Taxonomy" id="1276532"/>
    <lineage>
        <taxon>Eukaryota</taxon>
        <taxon>Fungi</taxon>
        <taxon>Dikarya</taxon>
        <taxon>Ascomycota</taxon>
        <taxon>Pezizomycotina</taxon>
        <taxon>Dothideomycetes</taxon>
        <taxon>Dothideomycetidae</taxon>
        <taxon>Mycosphaerellales</taxon>
        <taxon>Mycosphaerellaceae</taxon>
        <taxon>Zymoseptoria</taxon>
    </lineage>
</organism>
<evidence type="ECO:0000256" key="3">
    <source>
        <dbReference type="SAM" id="SignalP"/>
    </source>
</evidence>
<evidence type="ECO:0000256" key="1">
    <source>
        <dbReference type="ARBA" id="ARBA00005988"/>
    </source>
</evidence>
<evidence type="ECO:0000256" key="2">
    <source>
        <dbReference type="PROSITE-ProRule" id="PRU01379"/>
    </source>
</evidence>
<dbReference type="EMBL" id="LT854263">
    <property type="protein sequence ID" value="SMR60589.1"/>
    <property type="molecule type" value="Genomic_DNA"/>
</dbReference>
<dbReference type="InterPro" id="IPR000834">
    <property type="entry name" value="Peptidase_M14"/>
</dbReference>
<feature type="active site" description="Proton donor/acceptor" evidence="2">
    <location>
        <position position="326"/>
    </location>
</feature>
<dbReference type="Pfam" id="PF00246">
    <property type="entry name" value="Peptidase_M14"/>
    <property type="match status" value="1"/>
</dbReference>
<evidence type="ECO:0000313" key="6">
    <source>
        <dbReference type="Proteomes" id="UP000245764"/>
    </source>
</evidence>
<sequence length="544" mass="59894">MYTHAVSICLWLAGHAVAQSDTAPPPGFTYGGNSLGVIKDSETVSQAFPEVDIDLLSPYFINENSRNSDFANGTAGPTSQTEMDSFLRSIAERNDWMTYRSAEFLSEEGRVMPYVYLSEPTTAPTTTNSSKLKVYIQAAIHGNEPAADQGALALLGKMDANQTWTASLLEKMDILMLPRWNADGVASFQRRMACNLDPNREAVKLDRRQTRDIWRRTHEFGAHIMVDMHEYTASTTFGEDGQYQHAVDAMLGIGADLNIHPDIRSAGLNTFIPATMERLASYGLRSDYYVTGPANTSVPEFTQSGTGARYAESNVGLTQAITFLHETRGIRQADQNFQRRVATQLIKLEAVLETARDTEGLYDLIETARGDFISSTEDIVVLEATTTNNRTYPLVSVSNGSVIQVPVTFIETPTLANLTRSRPEAYLIPRTYIDIVERLEIFGLEVETLEYEYHGTVEVLTATSSTLGEEIYEGHVLNTVTTSAANKEVHLPAGSFLVSTRQKNAALAFAVLEPESPDSGDFEEAVEGIHITVTSRNITVQTLA</sequence>
<feature type="chain" id="PRO_5013850155" description="Peptidase M14 domain-containing protein" evidence="3">
    <location>
        <begin position="19"/>
        <end position="544"/>
    </location>
</feature>
<name>A0A2H1H450_ZYMTR</name>
<evidence type="ECO:0000313" key="5">
    <source>
        <dbReference type="EMBL" id="SMR60589.1"/>
    </source>
</evidence>
<dbReference type="PROSITE" id="PS52035">
    <property type="entry name" value="PEPTIDASE_M14"/>
    <property type="match status" value="1"/>
</dbReference>
<gene>
    <name evidence="5" type="ORF">ZT1E4_G10554</name>
</gene>